<dbReference type="AlphaFoldDB" id="A0A372MCK3"/>
<proteinExistence type="predicted"/>
<reference evidence="1 2" key="1">
    <citation type="submission" date="2018-08" db="EMBL/GenBank/DDBJ databases">
        <title>Isolation, diversity and antifungal activity of Actinobacteria from wheat.</title>
        <authorList>
            <person name="Han C."/>
        </authorList>
    </citation>
    <scope>NUCLEOTIDE SEQUENCE [LARGE SCALE GENOMIC DNA]</scope>
    <source>
        <strain evidence="1 2">NEAU-YY421</strain>
    </source>
</reference>
<evidence type="ECO:0000313" key="2">
    <source>
        <dbReference type="Proteomes" id="UP000263094"/>
    </source>
</evidence>
<protein>
    <recommendedName>
        <fullName evidence="3">PQQ-binding-like beta-propeller repeat protein</fullName>
    </recommendedName>
</protein>
<comment type="caution">
    <text evidence="1">The sequence shown here is derived from an EMBL/GenBank/DDBJ whole genome shotgun (WGS) entry which is preliminary data.</text>
</comment>
<gene>
    <name evidence="1" type="ORF">DY218_03130</name>
</gene>
<evidence type="ECO:0008006" key="3">
    <source>
        <dbReference type="Google" id="ProtNLM"/>
    </source>
</evidence>
<dbReference type="SUPFAM" id="SSF50998">
    <property type="entry name" value="Quinoprotein alcohol dehydrogenase-like"/>
    <property type="match status" value="1"/>
</dbReference>
<dbReference type="InterPro" id="IPR015943">
    <property type="entry name" value="WD40/YVTN_repeat-like_dom_sf"/>
</dbReference>
<dbReference type="Gene3D" id="2.130.10.10">
    <property type="entry name" value="YVTN repeat-like/Quinoprotein amine dehydrogenase"/>
    <property type="match status" value="1"/>
</dbReference>
<keyword evidence="2" id="KW-1185">Reference proteome</keyword>
<dbReference type="InterPro" id="IPR011047">
    <property type="entry name" value="Quinoprotein_ADH-like_sf"/>
</dbReference>
<name>A0A372MCK3_9ACTN</name>
<accession>A0A372MCK3</accession>
<dbReference type="Proteomes" id="UP000263094">
    <property type="component" value="Unassembled WGS sequence"/>
</dbReference>
<evidence type="ECO:0000313" key="1">
    <source>
        <dbReference type="EMBL" id="RFU88123.1"/>
    </source>
</evidence>
<dbReference type="EMBL" id="QUAK01000016">
    <property type="protein sequence ID" value="RFU88123.1"/>
    <property type="molecule type" value="Genomic_DNA"/>
</dbReference>
<organism evidence="1 2">
    <name type="scientific">Streptomyces triticagri</name>
    <dbReference type="NCBI Taxonomy" id="2293568"/>
    <lineage>
        <taxon>Bacteria</taxon>
        <taxon>Bacillati</taxon>
        <taxon>Actinomycetota</taxon>
        <taxon>Actinomycetes</taxon>
        <taxon>Kitasatosporales</taxon>
        <taxon>Streptomycetaceae</taxon>
        <taxon>Streptomyces</taxon>
    </lineage>
</organism>
<sequence length="428" mass="45296">MGGAGVVVVAVIAATVWAWGGPDGGGGGDDAKKPAPPRVLKAAWQQTDYEGTPRRLPWWNIRDLFVDRLGDGVQGLDARTGEGRWKLRLPSGARSLCTLSDEVNADGIGAALLRPVDAEEGRCTLAAAVDAKTGRWLWTAPLDADHEPGDSGPPGTTHSVAAGSAVLTFNSRTGPVRFTPGGRRLDPLLPKDDDCTVSAPSSEVGARYALLTRHCPTEAGSDRKKPADKRMLYDLESGERLTDGNRAGTIVSEDPLVLLRTERGAQFSHLDTYDASGRPLRRIRLPDNALVGRPDAVHFADGVAVVPTAGSIRGLTVGTAVIDLETGKQLWADKGSKKRAAAYPVGVDGDRVIAVSDGAGDAGQAEVYTFGLRDGAREFAGRVRGAPKTISGVDVSCEDAWWQDGTLYLRDVRGQSGDGRVVRAFRFG</sequence>